<gene>
    <name evidence="1" type="ORF">SAMN05421578_10897</name>
</gene>
<accession>A0ABY1K2W3</accession>
<comment type="caution">
    <text evidence="1">The sequence shown here is derived from an EMBL/GenBank/DDBJ whole genome shotgun (WGS) entry which is preliminary data.</text>
</comment>
<organism evidence="1 2">
    <name type="scientific">Paenibacillus macquariensis</name>
    <dbReference type="NCBI Taxonomy" id="948756"/>
    <lineage>
        <taxon>Bacteria</taxon>
        <taxon>Bacillati</taxon>
        <taxon>Bacillota</taxon>
        <taxon>Bacilli</taxon>
        <taxon>Bacillales</taxon>
        <taxon>Paenibacillaceae</taxon>
        <taxon>Paenibacillus</taxon>
    </lineage>
</organism>
<evidence type="ECO:0000313" key="1">
    <source>
        <dbReference type="EMBL" id="SIR18508.1"/>
    </source>
</evidence>
<dbReference type="Proteomes" id="UP000186666">
    <property type="component" value="Unassembled WGS sequence"/>
</dbReference>
<proteinExistence type="predicted"/>
<reference evidence="1 2" key="1">
    <citation type="submission" date="2017-01" db="EMBL/GenBank/DDBJ databases">
        <authorList>
            <person name="Varghese N."/>
            <person name="Submissions S."/>
        </authorList>
    </citation>
    <scope>NUCLEOTIDE SEQUENCE [LARGE SCALE GENOMIC DNA]</scope>
    <source>
        <strain evidence="1 2">ATCC 23464</strain>
    </source>
</reference>
<dbReference type="EMBL" id="FTNK01000008">
    <property type="protein sequence ID" value="SIR18508.1"/>
    <property type="molecule type" value="Genomic_DNA"/>
</dbReference>
<name>A0ABY1K2W3_9BACL</name>
<keyword evidence="2" id="KW-1185">Reference proteome</keyword>
<sequence length="60" mass="6701">MVDIVDNCDLEAGEFPLFSYVYIKRCCNGSGFVTIREPNCGILICYDVNGRFPGDATREC</sequence>
<protein>
    <submittedName>
        <fullName evidence="1">Uncharacterized protein</fullName>
    </submittedName>
</protein>
<evidence type="ECO:0000313" key="2">
    <source>
        <dbReference type="Proteomes" id="UP000186666"/>
    </source>
</evidence>